<name>A0ABN9NT22_9MYCO</name>
<reference evidence="3 4" key="1">
    <citation type="submission" date="2023-08" db="EMBL/GenBank/DDBJ databases">
        <authorList>
            <person name="Folkvardsen B D."/>
            <person name="Norman A."/>
        </authorList>
    </citation>
    <scope>NUCLEOTIDE SEQUENCE [LARGE SCALE GENOMIC DNA]</scope>
    <source>
        <strain evidence="3 4">Mu0053</strain>
    </source>
</reference>
<keyword evidence="2" id="KW-1133">Transmembrane helix</keyword>
<feature type="region of interest" description="Disordered" evidence="1">
    <location>
        <begin position="474"/>
        <end position="511"/>
    </location>
</feature>
<keyword evidence="4" id="KW-1185">Reference proteome</keyword>
<keyword evidence="2" id="KW-0472">Membrane</keyword>
<evidence type="ECO:0000313" key="3">
    <source>
        <dbReference type="EMBL" id="CAJ1509966.1"/>
    </source>
</evidence>
<evidence type="ECO:0000256" key="2">
    <source>
        <dbReference type="SAM" id="Phobius"/>
    </source>
</evidence>
<organism evidence="3 4">
    <name type="scientific">[Mycobacterium] burgundiense</name>
    <dbReference type="NCBI Taxonomy" id="3064286"/>
    <lineage>
        <taxon>Bacteria</taxon>
        <taxon>Bacillati</taxon>
        <taxon>Actinomycetota</taxon>
        <taxon>Actinomycetes</taxon>
        <taxon>Mycobacteriales</taxon>
        <taxon>Mycobacteriaceae</taxon>
        <taxon>Mycolicibacterium</taxon>
    </lineage>
</organism>
<keyword evidence="2" id="KW-0812">Transmembrane</keyword>
<proteinExistence type="predicted"/>
<protein>
    <submittedName>
        <fullName evidence="3">Uncharacterized protein</fullName>
    </submittedName>
</protein>
<evidence type="ECO:0000313" key="4">
    <source>
        <dbReference type="Proteomes" id="UP001190465"/>
    </source>
</evidence>
<dbReference type="Proteomes" id="UP001190465">
    <property type="component" value="Chromosome"/>
</dbReference>
<feature type="transmembrane region" description="Helical" evidence="2">
    <location>
        <begin position="331"/>
        <end position="352"/>
    </location>
</feature>
<feature type="transmembrane region" description="Helical" evidence="2">
    <location>
        <begin position="358"/>
        <end position="378"/>
    </location>
</feature>
<sequence>MTEPDPVRAVDRMVAALAPEVRPPAVRRRDAVLVTGPWLAGTSSVAALLRERRPDVEFVEADDLGPGQVPVAVVFVASAAAPLTPSDCAVLDMAAAHTDVVICALSKIDAHRNWREVLDADRATLASFAPRYAQVPWVAVAAAPDLGGPRDAELLAALDSALAEDAIERRNRLRAWEFRLVGTARQYDIAVDGAGREIRMSALRAERAEVLGAARVTRSERAVALRSQVQQARVQLSYFARNRCTSVRTELQEDAARVHRRGLPEFLAYTEQRLATVVNEVDAGITEHLSAMAAELGVPADRTAGGMATPLVARPTVGPPPLKSRGLETRLMVLVGAGFGLGIALTLSRLFADLAPGLTALGAVGCLLLGVAVAVWMVSTRALLHDRAVLDRWLGERTAGLRAALDQTVATRVLAAEMSMTSALSHQAEADQARVAERLRRIDAELRAHEAARTQAKVLRDAAGPAVRAALSAVRGELGDPDPAPERNGRSLAEGAVDPANVIAEPAGPSD</sequence>
<dbReference type="RefSeq" id="WP_308479673.1">
    <property type="nucleotide sequence ID" value="NZ_OY726397.1"/>
</dbReference>
<gene>
    <name evidence="3" type="ORF">MU0053_004375</name>
</gene>
<dbReference type="EMBL" id="OY726397">
    <property type="protein sequence ID" value="CAJ1509966.1"/>
    <property type="molecule type" value="Genomic_DNA"/>
</dbReference>
<accession>A0ABN9NT22</accession>
<evidence type="ECO:0000256" key="1">
    <source>
        <dbReference type="SAM" id="MobiDB-lite"/>
    </source>
</evidence>